<comment type="similarity">
    <text evidence="1 4">Belongs to the short-chain dehydrogenases/reductases (SDR) family.</text>
</comment>
<evidence type="ECO:0000256" key="1">
    <source>
        <dbReference type="ARBA" id="ARBA00006484"/>
    </source>
</evidence>
<organism evidence="5 6">
    <name type="scientific">Algoriphagus confluentis</name>
    <dbReference type="NCBI Taxonomy" id="1697556"/>
    <lineage>
        <taxon>Bacteria</taxon>
        <taxon>Pseudomonadati</taxon>
        <taxon>Bacteroidota</taxon>
        <taxon>Cytophagia</taxon>
        <taxon>Cytophagales</taxon>
        <taxon>Cyclobacteriaceae</taxon>
        <taxon>Algoriphagus</taxon>
    </lineage>
</organism>
<dbReference type="CDD" id="cd05233">
    <property type="entry name" value="SDR_c"/>
    <property type="match status" value="1"/>
</dbReference>
<dbReference type="Proteomes" id="UP001338309">
    <property type="component" value="Unassembled WGS sequence"/>
</dbReference>
<proteinExistence type="inferred from homology"/>
<keyword evidence="2" id="KW-0521">NADP</keyword>
<protein>
    <submittedName>
        <fullName evidence="5">SDR family NAD(P)-dependent oxidoreductase</fullName>
    </submittedName>
</protein>
<evidence type="ECO:0000256" key="4">
    <source>
        <dbReference type="RuleBase" id="RU000363"/>
    </source>
</evidence>
<dbReference type="PROSITE" id="PS00061">
    <property type="entry name" value="ADH_SHORT"/>
    <property type="match status" value="1"/>
</dbReference>
<dbReference type="SUPFAM" id="SSF51735">
    <property type="entry name" value="NAD(P)-binding Rossmann-fold domains"/>
    <property type="match status" value="1"/>
</dbReference>
<dbReference type="Gene3D" id="3.40.50.720">
    <property type="entry name" value="NAD(P)-binding Rossmann-like Domain"/>
    <property type="match status" value="1"/>
</dbReference>
<dbReference type="RefSeq" id="WP_338222893.1">
    <property type="nucleotide sequence ID" value="NZ_BTPD01000002.1"/>
</dbReference>
<evidence type="ECO:0000256" key="3">
    <source>
        <dbReference type="ARBA" id="ARBA00023002"/>
    </source>
</evidence>
<reference evidence="5 6" key="1">
    <citation type="submission" date="2023-08" db="EMBL/GenBank/DDBJ databases">
        <title>Draft genome sequence of Algoriphagus confluentis.</title>
        <authorList>
            <person name="Takatani N."/>
            <person name="Hosokawa M."/>
            <person name="Sawabe T."/>
        </authorList>
    </citation>
    <scope>NUCLEOTIDE SEQUENCE [LARGE SCALE GENOMIC DNA]</scope>
    <source>
        <strain evidence="5 6">NBRC 111222</strain>
    </source>
</reference>
<dbReference type="PANTHER" id="PTHR43391:SF14">
    <property type="entry name" value="DEHYDROGENASE_REDUCTASE SDR FAMILY PROTEIN 7-LIKE"/>
    <property type="match status" value="1"/>
</dbReference>
<dbReference type="Pfam" id="PF00106">
    <property type="entry name" value="adh_short"/>
    <property type="match status" value="1"/>
</dbReference>
<dbReference type="PRINTS" id="PR00081">
    <property type="entry name" value="GDHRDH"/>
</dbReference>
<evidence type="ECO:0000313" key="6">
    <source>
        <dbReference type="Proteomes" id="UP001338309"/>
    </source>
</evidence>
<dbReference type="InterPro" id="IPR036291">
    <property type="entry name" value="NAD(P)-bd_dom_sf"/>
</dbReference>
<dbReference type="InterPro" id="IPR002347">
    <property type="entry name" value="SDR_fam"/>
</dbReference>
<keyword evidence="6" id="KW-1185">Reference proteome</keyword>
<gene>
    <name evidence="5" type="ORF">Aconfl_07440</name>
</gene>
<dbReference type="PANTHER" id="PTHR43391">
    <property type="entry name" value="RETINOL DEHYDROGENASE-RELATED"/>
    <property type="match status" value="1"/>
</dbReference>
<name>A0ABQ6PJG7_9BACT</name>
<sequence>MRPSLLILTGAASGIGLHMARKCYQAQIPMILIDIRENELKDEFGEKERIKLLVGSVSDSETWNRALVLAKEWSFPISHLINCAGVIRPGFLVNYALTDIDYHLDINTKGSILGTTIVGREMKAQGFGHVINVSSLAGLAPVSGLSLYVSSKFAIRGFSLAVAAELKAFGVQVSVICPDLVNTPMLDLQLQYPEEAKLTFSGSGPVLQPEDVVQAIFRLMEKPKPEMALPTSRGWLAKIAGTWPIIGEFFRKPLEKKGEENLKKLRK</sequence>
<keyword evidence="3" id="KW-0560">Oxidoreductase</keyword>
<evidence type="ECO:0000313" key="5">
    <source>
        <dbReference type="EMBL" id="GMQ28101.1"/>
    </source>
</evidence>
<evidence type="ECO:0000256" key="2">
    <source>
        <dbReference type="ARBA" id="ARBA00022857"/>
    </source>
</evidence>
<dbReference type="EMBL" id="BTPD01000002">
    <property type="protein sequence ID" value="GMQ28101.1"/>
    <property type="molecule type" value="Genomic_DNA"/>
</dbReference>
<dbReference type="PRINTS" id="PR00080">
    <property type="entry name" value="SDRFAMILY"/>
</dbReference>
<comment type="caution">
    <text evidence="5">The sequence shown here is derived from an EMBL/GenBank/DDBJ whole genome shotgun (WGS) entry which is preliminary data.</text>
</comment>
<accession>A0ABQ6PJG7</accession>
<dbReference type="InterPro" id="IPR020904">
    <property type="entry name" value="Sc_DH/Rdtase_CS"/>
</dbReference>